<proteinExistence type="predicted"/>
<protein>
    <submittedName>
        <fullName evidence="2">Uncharacterized protein</fullName>
    </submittedName>
</protein>
<sequence length="181" mass="20386">MDVTLLHHTLPLGVTVALHQAVPGSKEGRSLLWRGCFQGSRQAHRLGGFRKERAKVWKGVFTLCASCEDELFEHYLLWTFSQEEAGRRLTRTPLLWWVDGYVEDLFFPMSTHLSSSWPPTFVTPEVIVGWFESKIVIFLLQKCLGQTSWSLNLCHKMEQAPPGGQDVPTPVPASPALPVCP</sequence>
<evidence type="ECO:0000256" key="1">
    <source>
        <dbReference type="SAM" id="MobiDB-lite"/>
    </source>
</evidence>
<accession>A0A7J8CZL2</accession>
<name>A0A7J8CZL2_MOLMO</name>
<keyword evidence="3" id="KW-1185">Reference proteome</keyword>
<feature type="compositionally biased region" description="Pro residues" evidence="1">
    <location>
        <begin position="169"/>
        <end position="181"/>
    </location>
</feature>
<dbReference type="AlphaFoldDB" id="A0A7J8CZL2"/>
<organism evidence="2 3">
    <name type="scientific">Molossus molossus</name>
    <name type="common">Pallas' mastiff bat</name>
    <name type="synonym">Vespertilio molossus</name>
    <dbReference type="NCBI Taxonomy" id="27622"/>
    <lineage>
        <taxon>Eukaryota</taxon>
        <taxon>Metazoa</taxon>
        <taxon>Chordata</taxon>
        <taxon>Craniata</taxon>
        <taxon>Vertebrata</taxon>
        <taxon>Euteleostomi</taxon>
        <taxon>Mammalia</taxon>
        <taxon>Eutheria</taxon>
        <taxon>Laurasiatheria</taxon>
        <taxon>Chiroptera</taxon>
        <taxon>Yangochiroptera</taxon>
        <taxon>Molossidae</taxon>
        <taxon>Molossus</taxon>
    </lineage>
</organism>
<dbReference type="InParanoid" id="A0A7J8CZL2"/>
<reference evidence="2 3" key="1">
    <citation type="journal article" date="2020" name="Nature">
        <title>Six reference-quality genomes reveal evolution of bat adaptations.</title>
        <authorList>
            <person name="Jebb D."/>
            <person name="Huang Z."/>
            <person name="Pippel M."/>
            <person name="Hughes G.M."/>
            <person name="Lavrichenko K."/>
            <person name="Devanna P."/>
            <person name="Winkler S."/>
            <person name="Jermiin L.S."/>
            <person name="Skirmuntt E.C."/>
            <person name="Katzourakis A."/>
            <person name="Burkitt-Gray L."/>
            <person name="Ray D.A."/>
            <person name="Sullivan K.A.M."/>
            <person name="Roscito J.G."/>
            <person name="Kirilenko B.M."/>
            <person name="Davalos L.M."/>
            <person name="Corthals A.P."/>
            <person name="Power M.L."/>
            <person name="Jones G."/>
            <person name="Ransome R.D."/>
            <person name="Dechmann D.K.N."/>
            <person name="Locatelli A.G."/>
            <person name="Puechmaille S.J."/>
            <person name="Fedrigo O."/>
            <person name="Jarvis E.D."/>
            <person name="Hiller M."/>
            <person name="Vernes S.C."/>
            <person name="Myers E.W."/>
            <person name="Teeling E.C."/>
        </authorList>
    </citation>
    <scope>NUCLEOTIDE SEQUENCE [LARGE SCALE GENOMIC DNA]</scope>
    <source>
        <strain evidence="2">MMolMol1</strain>
        <tissue evidence="2">Muscle</tissue>
    </source>
</reference>
<dbReference type="EMBL" id="JACASF010000019">
    <property type="protein sequence ID" value="KAF6416159.1"/>
    <property type="molecule type" value="Genomic_DNA"/>
</dbReference>
<evidence type="ECO:0000313" key="2">
    <source>
        <dbReference type="EMBL" id="KAF6416159.1"/>
    </source>
</evidence>
<evidence type="ECO:0000313" key="3">
    <source>
        <dbReference type="Proteomes" id="UP000550707"/>
    </source>
</evidence>
<gene>
    <name evidence="2" type="ORF">HJG59_009458</name>
</gene>
<comment type="caution">
    <text evidence="2">The sequence shown here is derived from an EMBL/GenBank/DDBJ whole genome shotgun (WGS) entry which is preliminary data.</text>
</comment>
<dbReference type="Proteomes" id="UP000550707">
    <property type="component" value="Unassembled WGS sequence"/>
</dbReference>
<feature type="region of interest" description="Disordered" evidence="1">
    <location>
        <begin position="162"/>
        <end position="181"/>
    </location>
</feature>